<dbReference type="VEuPathDB" id="FungiDB:VP01_746g2"/>
<gene>
    <name evidence="1" type="ORF">VP01_746g2</name>
</gene>
<protein>
    <submittedName>
        <fullName evidence="1">Uncharacterized protein</fullName>
    </submittedName>
</protein>
<dbReference type="AlphaFoldDB" id="A0A0L6UEI5"/>
<proteinExistence type="predicted"/>
<comment type="caution">
    <text evidence="1">The sequence shown here is derived from an EMBL/GenBank/DDBJ whole genome shotgun (WGS) entry which is preliminary data.</text>
</comment>
<name>A0A0L6UEI5_9BASI</name>
<keyword evidence="2" id="KW-1185">Reference proteome</keyword>
<sequence>MRKVAKLANGCLSLQRLSFFLKEEKVGRCAIPRPNPPHPDPLGMVRAWLSNYSGFANHAPVTLVEQPLSVQPSHDGAPQVAVPPLYSNMNKTSTVGWRLVPLSTQPSLQKKTCLQLSQAAIQTPHVCIGRFCGTVTVHQSSVESLLENGWSNRSFLGLSACQLQAVEQVFFAVLASMVERTTEAGFCKTSTLGWRLVPLSTQPSLQQRHIHTTTTTQQHVDLCQCSLGA</sequence>
<accession>A0A0L6UEI5</accession>
<dbReference type="EMBL" id="LAVV01012905">
    <property type="protein sequence ID" value="KNZ46210.1"/>
    <property type="molecule type" value="Genomic_DNA"/>
</dbReference>
<feature type="non-terminal residue" evidence="1">
    <location>
        <position position="1"/>
    </location>
</feature>
<evidence type="ECO:0000313" key="1">
    <source>
        <dbReference type="EMBL" id="KNZ46210.1"/>
    </source>
</evidence>
<reference evidence="1 2" key="1">
    <citation type="submission" date="2015-08" db="EMBL/GenBank/DDBJ databases">
        <title>Next Generation Sequencing and Analysis of the Genome of Puccinia sorghi L Schw, the Causal Agent of Maize Common Rust.</title>
        <authorList>
            <person name="Rochi L."/>
            <person name="Burguener G."/>
            <person name="Darino M."/>
            <person name="Turjanski A."/>
            <person name="Kreff E."/>
            <person name="Dieguez M.J."/>
            <person name="Sacco F."/>
        </authorList>
    </citation>
    <scope>NUCLEOTIDE SEQUENCE [LARGE SCALE GENOMIC DNA]</scope>
    <source>
        <strain evidence="1 2">RO10H11247</strain>
    </source>
</reference>
<organism evidence="1 2">
    <name type="scientific">Puccinia sorghi</name>
    <dbReference type="NCBI Taxonomy" id="27349"/>
    <lineage>
        <taxon>Eukaryota</taxon>
        <taxon>Fungi</taxon>
        <taxon>Dikarya</taxon>
        <taxon>Basidiomycota</taxon>
        <taxon>Pucciniomycotina</taxon>
        <taxon>Pucciniomycetes</taxon>
        <taxon>Pucciniales</taxon>
        <taxon>Pucciniaceae</taxon>
        <taxon>Puccinia</taxon>
    </lineage>
</organism>
<evidence type="ECO:0000313" key="2">
    <source>
        <dbReference type="Proteomes" id="UP000037035"/>
    </source>
</evidence>
<dbReference type="Proteomes" id="UP000037035">
    <property type="component" value="Unassembled WGS sequence"/>
</dbReference>